<sequence>MTAKRGLFIQFSLVACFRRSKSSQVSGRSTPPHSQRCEAIGGVKFIASLRSPERGGMPERGWLLFDANHEPI</sequence>
<reference evidence="1 2" key="1">
    <citation type="submission" date="2024-02" db="EMBL/GenBank/DDBJ databases">
        <title>Rhodopirellula caenicola NBRC 110016.</title>
        <authorList>
            <person name="Ichikawa N."/>
            <person name="Katano-Makiyama Y."/>
            <person name="Hidaka K."/>
        </authorList>
    </citation>
    <scope>NUCLEOTIDE SEQUENCE [LARGE SCALE GENOMIC DNA]</scope>
    <source>
        <strain evidence="1 2">NBRC 110016</strain>
    </source>
</reference>
<dbReference type="EMBL" id="BAABRO010000015">
    <property type="protein sequence ID" value="GAA5509590.1"/>
    <property type="molecule type" value="Genomic_DNA"/>
</dbReference>
<comment type="caution">
    <text evidence="1">The sequence shown here is derived from an EMBL/GenBank/DDBJ whole genome shotgun (WGS) entry which is preliminary data.</text>
</comment>
<dbReference type="PROSITE" id="PS51257">
    <property type="entry name" value="PROKAR_LIPOPROTEIN"/>
    <property type="match status" value="1"/>
</dbReference>
<gene>
    <name evidence="1" type="ORF">Rcae01_05090</name>
</gene>
<protein>
    <recommendedName>
        <fullName evidence="3">Secreted protein</fullName>
    </recommendedName>
</protein>
<name>A0ABP9VYC9_9BACT</name>
<organism evidence="1 2">
    <name type="scientific">Novipirellula caenicola</name>
    <dbReference type="NCBI Taxonomy" id="1536901"/>
    <lineage>
        <taxon>Bacteria</taxon>
        <taxon>Pseudomonadati</taxon>
        <taxon>Planctomycetota</taxon>
        <taxon>Planctomycetia</taxon>
        <taxon>Pirellulales</taxon>
        <taxon>Pirellulaceae</taxon>
        <taxon>Novipirellula</taxon>
    </lineage>
</organism>
<proteinExistence type="predicted"/>
<evidence type="ECO:0000313" key="1">
    <source>
        <dbReference type="EMBL" id="GAA5509590.1"/>
    </source>
</evidence>
<evidence type="ECO:0000313" key="2">
    <source>
        <dbReference type="Proteomes" id="UP001416858"/>
    </source>
</evidence>
<evidence type="ECO:0008006" key="3">
    <source>
        <dbReference type="Google" id="ProtNLM"/>
    </source>
</evidence>
<keyword evidence="2" id="KW-1185">Reference proteome</keyword>
<dbReference type="Proteomes" id="UP001416858">
    <property type="component" value="Unassembled WGS sequence"/>
</dbReference>
<accession>A0ABP9VYC9</accession>